<feature type="domain" description="B5" evidence="19">
    <location>
        <begin position="402"/>
        <end position="477"/>
    </location>
</feature>
<dbReference type="FunFam" id="3.30.56.10:FF:000002">
    <property type="entry name" value="Phenylalanine--tRNA ligase beta subunit"/>
    <property type="match status" value="1"/>
</dbReference>
<dbReference type="EMBL" id="LR217698">
    <property type="protein sequence ID" value="VFP78501.1"/>
    <property type="molecule type" value="Genomic_DNA"/>
</dbReference>
<dbReference type="AlphaFoldDB" id="A0A451CYK4"/>
<dbReference type="InterPro" id="IPR036690">
    <property type="entry name" value="Fdx_antiC-bd_sf"/>
</dbReference>
<dbReference type="SMART" id="SM00873">
    <property type="entry name" value="B3_4"/>
    <property type="match status" value="1"/>
</dbReference>
<dbReference type="NCBIfam" id="TIGR00472">
    <property type="entry name" value="pheT_bact"/>
    <property type="match status" value="1"/>
</dbReference>
<dbReference type="SMART" id="SM00874">
    <property type="entry name" value="B5"/>
    <property type="match status" value="1"/>
</dbReference>
<dbReference type="SUPFAM" id="SSF56037">
    <property type="entry name" value="PheT/TilS domain"/>
    <property type="match status" value="1"/>
</dbReference>
<dbReference type="SUPFAM" id="SSF54991">
    <property type="entry name" value="Anticodon-binding domain of PheRS"/>
    <property type="match status" value="1"/>
</dbReference>
<evidence type="ECO:0000256" key="12">
    <source>
        <dbReference type="ARBA" id="ARBA00022917"/>
    </source>
</evidence>
<dbReference type="PROSITE" id="PS51483">
    <property type="entry name" value="B5"/>
    <property type="match status" value="1"/>
</dbReference>
<accession>A0A451CYK4</accession>
<evidence type="ECO:0000313" key="20">
    <source>
        <dbReference type="EMBL" id="VFP78501.1"/>
    </source>
</evidence>
<evidence type="ECO:0000259" key="18">
    <source>
        <dbReference type="PROSITE" id="PS51447"/>
    </source>
</evidence>
<dbReference type="Pfam" id="PF03484">
    <property type="entry name" value="B5"/>
    <property type="match status" value="1"/>
</dbReference>
<gene>
    <name evidence="15 20" type="primary">pheT</name>
    <name evidence="20" type="ORF">ERCICURT3053_125</name>
</gene>
<keyword evidence="5 16" id="KW-0820">tRNA-binding</keyword>
<dbReference type="GO" id="GO:0004826">
    <property type="term" value="F:phenylalanine-tRNA ligase activity"/>
    <property type="evidence" value="ECO:0007669"/>
    <property type="project" value="UniProtKB-UniRule"/>
</dbReference>
<keyword evidence="7 15" id="KW-0479">Metal-binding</keyword>
<dbReference type="GO" id="GO:0006432">
    <property type="term" value="P:phenylalanyl-tRNA aminoacylation"/>
    <property type="evidence" value="ECO:0007669"/>
    <property type="project" value="UniProtKB-UniRule"/>
</dbReference>
<dbReference type="CDD" id="cd00769">
    <property type="entry name" value="PheRS_beta_core"/>
    <property type="match status" value="1"/>
</dbReference>
<evidence type="ECO:0000256" key="16">
    <source>
        <dbReference type="PROSITE-ProRule" id="PRU00209"/>
    </source>
</evidence>
<dbReference type="InterPro" id="IPR005147">
    <property type="entry name" value="tRNA_synthase_B5-dom"/>
</dbReference>
<dbReference type="InterPro" id="IPR004532">
    <property type="entry name" value="Phe-tRNA-ligase_IIc_bsu_bact"/>
</dbReference>
<dbReference type="InterPro" id="IPR009061">
    <property type="entry name" value="DNA-bd_dom_put_sf"/>
</dbReference>
<feature type="binding site" evidence="15">
    <location>
        <position position="464"/>
    </location>
    <ligand>
        <name>Mg(2+)</name>
        <dbReference type="ChEBI" id="CHEBI:18420"/>
        <note>shared with alpha subunit</note>
    </ligand>
</feature>
<dbReference type="GO" id="GO:0000287">
    <property type="term" value="F:magnesium ion binding"/>
    <property type="evidence" value="ECO:0007669"/>
    <property type="project" value="UniProtKB-UniRule"/>
</dbReference>
<dbReference type="InterPro" id="IPR005146">
    <property type="entry name" value="B3/B4_tRNA-bd"/>
</dbReference>
<dbReference type="SUPFAM" id="SSF50249">
    <property type="entry name" value="Nucleic acid-binding proteins"/>
    <property type="match status" value="1"/>
</dbReference>
<dbReference type="EC" id="6.1.1.20" evidence="15"/>
<dbReference type="InterPro" id="IPR045060">
    <property type="entry name" value="Phe-tRNA-ligase_IIc_bsu"/>
</dbReference>
<evidence type="ECO:0000259" key="17">
    <source>
        <dbReference type="PROSITE" id="PS50886"/>
    </source>
</evidence>
<keyword evidence="13 15" id="KW-0030">Aminoacyl-tRNA synthetase</keyword>
<feature type="binding site" evidence="15">
    <location>
        <position position="465"/>
    </location>
    <ligand>
        <name>Mg(2+)</name>
        <dbReference type="ChEBI" id="CHEBI:18420"/>
        <note>shared with alpha subunit</note>
    </ligand>
</feature>
<keyword evidence="8 15" id="KW-0547">Nucleotide-binding</keyword>
<evidence type="ECO:0000256" key="3">
    <source>
        <dbReference type="ARBA" id="ARBA00011209"/>
    </source>
</evidence>
<feature type="domain" description="FDX-ACB" evidence="18">
    <location>
        <begin position="702"/>
        <end position="795"/>
    </location>
</feature>
<evidence type="ECO:0000256" key="1">
    <source>
        <dbReference type="ARBA" id="ARBA00004496"/>
    </source>
</evidence>
<comment type="subunit">
    <text evidence="3 15">Tetramer of two alpha and two beta subunits.</text>
</comment>
<keyword evidence="11 16" id="KW-0694">RNA-binding</keyword>
<evidence type="ECO:0000259" key="19">
    <source>
        <dbReference type="PROSITE" id="PS51483"/>
    </source>
</evidence>
<dbReference type="InterPro" id="IPR041616">
    <property type="entry name" value="PheRS_beta_core"/>
</dbReference>
<dbReference type="Gene3D" id="3.30.70.380">
    <property type="entry name" value="Ferrodoxin-fold anticodon-binding domain"/>
    <property type="match status" value="1"/>
</dbReference>
<dbReference type="PANTHER" id="PTHR10947:SF0">
    <property type="entry name" value="PHENYLALANINE--TRNA LIGASE BETA SUBUNIT"/>
    <property type="match status" value="1"/>
</dbReference>
<dbReference type="PROSITE" id="PS51447">
    <property type="entry name" value="FDX_ACB"/>
    <property type="match status" value="1"/>
</dbReference>
<dbReference type="Pfam" id="PF03147">
    <property type="entry name" value="FDX-ACB"/>
    <property type="match status" value="1"/>
</dbReference>
<dbReference type="Pfam" id="PF17759">
    <property type="entry name" value="tRNA_synthFbeta"/>
    <property type="match status" value="1"/>
</dbReference>
<dbReference type="Gene3D" id="3.30.930.10">
    <property type="entry name" value="Bira Bifunctional Protein, Domain 2"/>
    <property type="match status" value="1"/>
</dbReference>
<dbReference type="Gene3D" id="3.30.56.10">
    <property type="match status" value="2"/>
</dbReference>
<feature type="binding site" evidence="15">
    <location>
        <position position="461"/>
    </location>
    <ligand>
        <name>Mg(2+)</name>
        <dbReference type="ChEBI" id="CHEBI:18420"/>
        <note>shared with alpha subunit</note>
    </ligand>
</feature>
<keyword evidence="9 15" id="KW-0067">ATP-binding</keyword>
<dbReference type="HAMAP" id="MF_00283">
    <property type="entry name" value="Phe_tRNA_synth_beta1"/>
    <property type="match status" value="1"/>
</dbReference>
<dbReference type="GO" id="GO:0005524">
    <property type="term" value="F:ATP binding"/>
    <property type="evidence" value="ECO:0007669"/>
    <property type="project" value="UniProtKB-UniRule"/>
</dbReference>
<evidence type="ECO:0000313" key="21">
    <source>
        <dbReference type="Proteomes" id="UP000294364"/>
    </source>
</evidence>
<sequence>MKFSEFWLREWVDPAIDISSLCSQISMAGLSVNSIEAVQFHSFNKIVVGKIEQCYSNPDSSNIWMTQVNIGIDRLLDIPCNASNCRRGLKVVVARCDHLSSSSVKVDVSHIREKHPRWILCSFSQLGLFINQEGVIELPCNSVIGSDVLQYLRINDNIIDVSITPNRGDCLSILGIARDVSVLNRMSLNEVDIFPVTASIPDIIQIHIDDIEACPRYLARVIKLDNLRSATPFWIQEKLRRCGMRSLNPVVDITNYILLELGQPIHAFDRDRISGAIIVRYSKENEIFQLPDGSETRLGTDTLVVADEYKILAMAGICGSQEVGITLDTKSIVLECAFFSSLAIIGRARKYGLYTESSSRFERGVDSELQNKAIERATHLLLTICGGSAGSIIDITYQNKLPSRDVIILYRVNLDRLIGNIIEDVVVTDILHRLGCKVTKQLDYWEVRSPSWRFDLVLEEDLIEEITRIYGYNNIVNISIKTNLVISRRNNKALSLKRAKTLLVDRGYQEAITYSFVNPKLQKLLHPRDEGLGLLNPVSVEMSVMRLSLWTGLLGAILYNQNRQQLHIRFFESGLRFVPDIKAPLGIRQELILAGVVSGYRYAEHWDLPKDLVDFYDVKGDLESLFQLLSQADNVEFFPVVNPAFHPGQCAGIYMLQEYIGCIGTINPFLEQKLGLKSRVIMFEIFWEKVLGRIFPHAHPLSPFPFNRRDISIIVPEHVRASDVLKECKKAGGETVICVNLFDIYRGQGIVQGFKSFAISIIIQDICRTLHEKDLAVIIGRCIKSLEKRFQASLRDGRYGSNKR</sequence>
<evidence type="ECO:0000256" key="15">
    <source>
        <dbReference type="HAMAP-Rule" id="MF_00283"/>
    </source>
</evidence>
<evidence type="ECO:0000256" key="11">
    <source>
        <dbReference type="ARBA" id="ARBA00022884"/>
    </source>
</evidence>
<keyword evidence="12 15" id="KW-0648">Protein biosynthesis</keyword>
<evidence type="ECO:0000256" key="4">
    <source>
        <dbReference type="ARBA" id="ARBA00022490"/>
    </source>
</evidence>
<evidence type="ECO:0000256" key="8">
    <source>
        <dbReference type="ARBA" id="ARBA00022741"/>
    </source>
</evidence>
<dbReference type="FunFam" id="3.30.70.380:FF:000001">
    <property type="entry name" value="Phenylalanine--tRNA ligase beta subunit"/>
    <property type="match status" value="1"/>
</dbReference>
<keyword evidence="4 15" id="KW-0963">Cytoplasm</keyword>
<dbReference type="InterPro" id="IPR012340">
    <property type="entry name" value="NA-bd_OB-fold"/>
</dbReference>
<dbReference type="InterPro" id="IPR002547">
    <property type="entry name" value="tRNA-bd_dom"/>
</dbReference>
<protein>
    <recommendedName>
        <fullName evidence="15">Phenylalanine--tRNA ligase beta subunit</fullName>
        <ecNumber evidence="15">6.1.1.20</ecNumber>
    </recommendedName>
    <alternativeName>
        <fullName evidence="15">Phenylalanyl-tRNA synthetase beta subunit</fullName>
        <shortName evidence="15">PheRS</shortName>
    </alternativeName>
</protein>
<evidence type="ECO:0000256" key="7">
    <source>
        <dbReference type="ARBA" id="ARBA00022723"/>
    </source>
</evidence>
<keyword evidence="6 15" id="KW-0436">Ligase</keyword>
<organism evidence="20 21">
    <name type="scientific">Candidatus Erwinia haradaeae</name>
    <dbReference type="NCBI Taxonomy" id="1922217"/>
    <lineage>
        <taxon>Bacteria</taxon>
        <taxon>Pseudomonadati</taxon>
        <taxon>Pseudomonadota</taxon>
        <taxon>Gammaproteobacteria</taxon>
        <taxon>Enterobacterales</taxon>
        <taxon>Erwiniaceae</taxon>
        <taxon>Erwinia</taxon>
    </lineage>
</organism>
<evidence type="ECO:0000256" key="5">
    <source>
        <dbReference type="ARBA" id="ARBA00022555"/>
    </source>
</evidence>
<dbReference type="Gene3D" id="3.50.40.10">
    <property type="entry name" value="Phenylalanyl-trna Synthetase, Chain B, domain 3"/>
    <property type="match status" value="1"/>
</dbReference>
<dbReference type="PANTHER" id="PTHR10947">
    <property type="entry name" value="PHENYLALANYL-TRNA SYNTHETASE BETA CHAIN AND LEUCINE-RICH REPEAT-CONTAINING PROTEIN 47"/>
    <property type="match status" value="1"/>
</dbReference>
<comment type="cofactor">
    <cofactor evidence="15">
        <name>Mg(2+)</name>
        <dbReference type="ChEBI" id="CHEBI:18420"/>
    </cofactor>
    <text evidence="15">Binds 2 magnesium ions per tetramer.</text>
</comment>
<dbReference type="RefSeq" id="WP_157991835.1">
    <property type="nucleotide sequence ID" value="NZ_LR217698.1"/>
</dbReference>
<dbReference type="OrthoDB" id="9805455at2"/>
<dbReference type="PROSITE" id="PS50886">
    <property type="entry name" value="TRBD"/>
    <property type="match status" value="1"/>
</dbReference>
<evidence type="ECO:0000256" key="13">
    <source>
        <dbReference type="ARBA" id="ARBA00023146"/>
    </source>
</evidence>
<dbReference type="GO" id="GO:0009328">
    <property type="term" value="C:phenylalanine-tRNA ligase complex"/>
    <property type="evidence" value="ECO:0007669"/>
    <property type="project" value="TreeGrafter"/>
</dbReference>
<dbReference type="SUPFAM" id="SSF46955">
    <property type="entry name" value="Putative DNA-binding domain"/>
    <property type="match status" value="1"/>
</dbReference>
<dbReference type="InterPro" id="IPR005121">
    <property type="entry name" value="Fdx_antiC-bd"/>
</dbReference>
<feature type="domain" description="TRNA-binding" evidence="17">
    <location>
        <begin position="40"/>
        <end position="149"/>
    </location>
</feature>
<dbReference type="InterPro" id="IPR045864">
    <property type="entry name" value="aa-tRNA-synth_II/BPL/LPL"/>
</dbReference>
<name>A0A451CYK4_9GAMM</name>
<dbReference type="InterPro" id="IPR020825">
    <property type="entry name" value="Phe-tRNA_synthase-like_B3/B4"/>
</dbReference>
<dbReference type="GO" id="GO:0000049">
    <property type="term" value="F:tRNA binding"/>
    <property type="evidence" value="ECO:0007669"/>
    <property type="project" value="UniProtKB-UniRule"/>
</dbReference>
<evidence type="ECO:0000256" key="6">
    <source>
        <dbReference type="ARBA" id="ARBA00022598"/>
    </source>
</evidence>
<keyword evidence="10 15" id="KW-0460">Magnesium</keyword>
<comment type="similarity">
    <text evidence="2 15">Belongs to the phenylalanyl-tRNA synthetase beta subunit family. Type 1 subfamily.</text>
</comment>
<evidence type="ECO:0000256" key="14">
    <source>
        <dbReference type="ARBA" id="ARBA00049255"/>
    </source>
</evidence>
<dbReference type="Gene3D" id="2.40.50.140">
    <property type="entry name" value="Nucleic acid-binding proteins"/>
    <property type="match status" value="1"/>
</dbReference>
<proteinExistence type="inferred from homology"/>
<evidence type="ECO:0000256" key="9">
    <source>
        <dbReference type="ARBA" id="ARBA00022840"/>
    </source>
</evidence>
<dbReference type="FunFam" id="3.30.930.10:FF:000022">
    <property type="entry name" value="Phenylalanine--tRNA ligase beta subunit"/>
    <property type="match status" value="1"/>
</dbReference>
<dbReference type="SUPFAM" id="SSF55681">
    <property type="entry name" value="Class II aaRS and biotin synthetases"/>
    <property type="match status" value="1"/>
</dbReference>
<dbReference type="Pfam" id="PF03483">
    <property type="entry name" value="B3_4"/>
    <property type="match status" value="1"/>
</dbReference>
<dbReference type="Proteomes" id="UP000294364">
    <property type="component" value="Chromosome"/>
</dbReference>
<reference evidence="20 21" key="1">
    <citation type="submission" date="2019-02" db="EMBL/GenBank/DDBJ databases">
        <authorList>
            <person name="Manzano-Marin A."/>
            <person name="Manzano-Marin A."/>
        </authorList>
    </citation>
    <scope>NUCLEOTIDE SEQUENCE [LARGE SCALE GENOMIC DNA]</scope>
    <source>
        <strain evidence="20 21">ErCicurtihirsuta</strain>
    </source>
</reference>
<comment type="catalytic activity">
    <reaction evidence="14 15">
        <text>tRNA(Phe) + L-phenylalanine + ATP = L-phenylalanyl-tRNA(Phe) + AMP + diphosphate + H(+)</text>
        <dbReference type="Rhea" id="RHEA:19413"/>
        <dbReference type="Rhea" id="RHEA-COMP:9668"/>
        <dbReference type="Rhea" id="RHEA-COMP:9699"/>
        <dbReference type="ChEBI" id="CHEBI:15378"/>
        <dbReference type="ChEBI" id="CHEBI:30616"/>
        <dbReference type="ChEBI" id="CHEBI:33019"/>
        <dbReference type="ChEBI" id="CHEBI:58095"/>
        <dbReference type="ChEBI" id="CHEBI:78442"/>
        <dbReference type="ChEBI" id="CHEBI:78531"/>
        <dbReference type="ChEBI" id="CHEBI:456215"/>
        <dbReference type="EC" id="6.1.1.20"/>
    </reaction>
</comment>
<dbReference type="SMART" id="SM00896">
    <property type="entry name" value="FDX-ACB"/>
    <property type="match status" value="1"/>
</dbReference>
<comment type="subcellular location">
    <subcellularLocation>
        <location evidence="1 15">Cytoplasm</location>
    </subcellularLocation>
</comment>
<evidence type="ECO:0000256" key="2">
    <source>
        <dbReference type="ARBA" id="ARBA00008653"/>
    </source>
</evidence>
<feature type="binding site" evidence="15">
    <location>
        <position position="455"/>
    </location>
    <ligand>
        <name>Mg(2+)</name>
        <dbReference type="ChEBI" id="CHEBI:18420"/>
        <note>shared with alpha subunit</note>
    </ligand>
</feature>
<evidence type="ECO:0000256" key="10">
    <source>
        <dbReference type="ARBA" id="ARBA00022842"/>
    </source>
</evidence>